<dbReference type="GO" id="GO:0050684">
    <property type="term" value="P:regulation of mRNA processing"/>
    <property type="evidence" value="ECO:0007669"/>
    <property type="project" value="TreeGrafter"/>
</dbReference>
<dbReference type="PROSITE" id="PS50011">
    <property type="entry name" value="PROTEIN_KINASE_DOM"/>
    <property type="match status" value="1"/>
</dbReference>
<feature type="domain" description="Protein kinase" evidence="11">
    <location>
        <begin position="128"/>
        <end position="500"/>
    </location>
</feature>
<dbReference type="Proteomes" id="UP000188318">
    <property type="component" value="Unassembled WGS sequence"/>
</dbReference>
<dbReference type="STRING" id="602072.A0A1R3RXB9"/>
<evidence type="ECO:0000256" key="5">
    <source>
        <dbReference type="ARBA" id="ARBA00022777"/>
    </source>
</evidence>
<comment type="catalytic activity">
    <reaction evidence="7">
        <text>L-threonyl-[protein] + ATP = O-phospho-L-threonyl-[protein] + ADP + H(+)</text>
        <dbReference type="Rhea" id="RHEA:46608"/>
        <dbReference type="Rhea" id="RHEA-COMP:11060"/>
        <dbReference type="Rhea" id="RHEA-COMP:11605"/>
        <dbReference type="ChEBI" id="CHEBI:15378"/>
        <dbReference type="ChEBI" id="CHEBI:30013"/>
        <dbReference type="ChEBI" id="CHEBI:30616"/>
        <dbReference type="ChEBI" id="CHEBI:61977"/>
        <dbReference type="ChEBI" id="CHEBI:456216"/>
        <dbReference type="EC" id="2.7.11.1"/>
    </reaction>
</comment>
<dbReference type="OrthoDB" id="5979581at2759"/>
<dbReference type="Gene3D" id="1.10.510.10">
    <property type="entry name" value="Transferase(Phosphotransferase) domain 1"/>
    <property type="match status" value="1"/>
</dbReference>
<feature type="chain" id="PRO_5012435830" description="non-specific serine/threonine protein kinase" evidence="10">
    <location>
        <begin position="41"/>
        <end position="531"/>
    </location>
</feature>
<dbReference type="SUPFAM" id="SSF56112">
    <property type="entry name" value="Protein kinase-like (PK-like)"/>
    <property type="match status" value="1"/>
</dbReference>
<keyword evidence="4 9" id="KW-0547">Nucleotide-binding</keyword>
<dbReference type="PANTHER" id="PTHR47634:SF9">
    <property type="entry name" value="PROTEIN KINASE DOMAIN-CONTAINING PROTEIN-RELATED"/>
    <property type="match status" value="1"/>
</dbReference>
<dbReference type="Gene3D" id="3.30.200.20">
    <property type="entry name" value="Phosphorylase Kinase, domain 1"/>
    <property type="match status" value="1"/>
</dbReference>
<dbReference type="Pfam" id="PF00069">
    <property type="entry name" value="Pkinase"/>
    <property type="match status" value="2"/>
</dbReference>
<dbReference type="AlphaFoldDB" id="A0A1R3RXB9"/>
<dbReference type="SMART" id="SM00220">
    <property type="entry name" value="S_TKc"/>
    <property type="match status" value="1"/>
</dbReference>
<organism evidence="12 13">
    <name type="scientific">Aspergillus carbonarius (strain ITEM 5010)</name>
    <dbReference type="NCBI Taxonomy" id="602072"/>
    <lineage>
        <taxon>Eukaryota</taxon>
        <taxon>Fungi</taxon>
        <taxon>Dikarya</taxon>
        <taxon>Ascomycota</taxon>
        <taxon>Pezizomycotina</taxon>
        <taxon>Eurotiomycetes</taxon>
        <taxon>Eurotiomycetidae</taxon>
        <taxon>Eurotiales</taxon>
        <taxon>Aspergillaceae</taxon>
        <taxon>Aspergillus</taxon>
        <taxon>Aspergillus subgen. Circumdati</taxon>
    </lineage>
</organism>
<evidence type="ECO:0000256" key="6">
    <source>
        <dbReference type="ARBA" id="ARBA00022840"/>
    </source>
</evidence>
<keyword evidence="3" id="KW-0808">Transferase</keyword>
<sequence>MDLRCWTPQAPQSLVNPMEMSLCLLLLLLAASTIQHQTLSDQDLTLQMLVWTYFKPKVCYRPVLSVVSVHKFHGRKPFTAFPGSPKGTSSRPEGIQYQLIEDVEDLGKYCPGGYHPLRVGDALNHGRYRLIDKLGYGGYSTTWLAQDLQCPRYVAVKVITADASGSTEEASTIRSLQESSDRLGKEIVPPLLDEFWVSGPNGKHRCVVTPPARMSLFDAKESSRFGLFQPKVAQSIIAQLIRGVAFLHSQDTVHGDIHLGNILVQLPKSIDQLSTPELYQRFGEPESEAVVRIDNKTLPSGVPAQVFFAAWFGVRSGELALGEEKIILSDFGESFNPHKSPRYSSKTLPLLQPPETRFSDEPLSFSSDIWTLACTIWEIFGQRPLFETFFPTQDRVTMEQVQVLGILPSEWWEKWDRRSEWFDEDGELNMTPGVPRRHDGVRRTWEMRFSHGIQEARAEAGLEIVTDEERRAFEAMLRSMLKFQPKERATAQQVIQSEWMNGWGLPALEQSWNSSNSALGKIRGIKEQDLN</sequence>
<dbReference type="OMA" id="ESIICID"/>
<dbReference type="InterPro" id="IPR017441">
    <property type="entry name" value="Protein_kinase_ATP_BS"/>
</dbReference>
<evidence type="ECO:0000256" key="8">
    <source>
        <dbReference type="ARBA" id="ARBA00048679"/>
    </source>
</evidence>
<dbReference type="GO" id="GO:0005524">
    <property type="term" value="F:ATP binding"/>
    <property type="evidence" value="ECO:0007669"/>
    <property type="project" value="UniProtKB-UniRule"/>
</dbReference>
<dbReference type="VEuPathDB" id="FungiDB:ASPCADRAFT_127704"/>
<dbReference type="EC" id="2.7.11.1" evidence="1"/>
<feature type="binding site" evidence="9">
    <location>
        <position position="157"/>
    </location>
    <ligand>
        <name>ATP</name>
        <dbReference type="ChEBI" id="CHEBI:30616"/>
    </ligand>
</feature>
<gene>
    <name evidence="12" type="ORF">ASPCADRAFT_127704</name>
</gene>
<dbReference type="GO" id="GO:0004674">
    <property type="term" value="F:protein serine/threonine kinase activity"/>
    <property type="evidence" value="ECO:0007669"/>
    <property type="project" value="UniProtKB-KW"/>
</dbReference>
<evidence type="ECO:0000256" key="3">
    <source>
        <dbReference type="ARBA" id="ARBA00022679"/>
    </source>
</evidence>
<evidence type="ECO:0000256" key="1">
    <source>
        <dbReference type="ARBA" id="ARBA00012513"/>
    </source>
</evidence>
<dbReference type="GO" id="GO:0000245">
    <property type="term" value="P:spliceosomal complex assembly"/>
    <property type="evidence" value="ECO:0007669"/>
    <property type="project" value="TreeGrafter"/>
</dbReference>
<evidence type="ECO:0000259" key="11">
    <source>
        <dbReference type="PROSITE" id="PS50011"/>
    </source>
</evidence>
<reference evidence="13" key="1">
    <citation type="journal article" date="2017" name="Genome Biol.">
        <title>Comparative genomics reveals high biological diversity and specific adaptations in the industrially and medically important fungal genus Aspergillus.</title>
        <authorList>
            <person name="de Vries R.P."/>
            <person name="Riley R."/>
            <person name="Wiebenga A."/>
            <person name="Aguilar-Osorio G."/>
            <person name="Amillis S."/>
            <person name="Uchima C.A."/>
            <person name="Anderluh G."/>
            <person name="Asadollahi M."/>
            <person name="Askin M."/>
            <person name="Barry K."/>
            <person name="Battaglia E."/>
            <person name="Bayram O."/>
            <person name="Benocci T."/>
            <person name="Braus-Stromeyer S.A."/>
            <person name="Caldana C."/>
            <person name="Canovas D."/>
            <person name="Cerqueira G.C."/>
            <person name="Chen F."/>
            <person name="Chen W."/>
            <person name="Choi C."/>
            <person name="Clum A."/>
            <person name="Dos Santos R.A."/>
            <person name="Damasio A.R."/>
            <person name="Diallinas G."/>
            <person name="Emri T."/>
            <person name="Fekete E."/>
            <person name="Flipphi M."/>
            <person name="Freyberg S."/>
            <person name="Gallo A."/>
            <person name="Gournas C."/>
            <person name="Habgood R."/>
            <person name="Hainaut M."/>
            <person name="Harispe M.L."/>
            <person name="Henrissat B."/>
            <person name="Hilden K.S."/>
            <person name="Hope R."/>
            <person name="Hossain A."/>
            <person name="Karabika E."/>
            <person name="Karaffa L."/>
            <person name="Karanyi Z."/>
            <person name="Krasevec N."/>
            <person name="Kuo A."/>
            <person name="Kusch H."/>
            <person name="LaButti K."/>
            <person name="Lagendijk E.L."/>
            <person name="Lapidus A."/>
            <person name="Levasseur A."/>
            <person name="Lindquist E."/>
            <person name="Lipzen A."/>
            <person name="Logrieco A.F."/>
            <person name="MacCabe A."/>
            <person name="Maekelae M.R."/>
            <person name="Malavazi I."/>
            <person name="Melin P."/>
            <person name="Meyer V."/>
            <person name="Mielnichuk N."/>
            <person name="Miskei M."/>
            <person name="Molnar A.P."/>
            <person name="Mule G."/>
            <person name="Ngan C.Y."/>
            <person name="Orejas M."/>
            <person name="Orosz E."/>
            <person name="Ouedraogo J.P."/>
            <person name="Overkamp K.M."/>
            <person name="Park H.-S."/>
            <person name="Perrone G."/>
            <person name="Piumi F."/>
            <person name="Punt P.J."/>
            <person name="Ram A.F."/>
            <person name="Ramon A."/>
            <person name="Rauscher S."/>
            <person name="Record E."/>
            <person name="Riano-Pachon D.M."/>
            <person name="Robert V."/>
            <person name="Roehrig J."/>
            <person name="Ruller R."/>
            <person name="Salamov A."/>
            <person name="Salih N.S."/>
            <person name="Samson R.A."/>
            <person name="Sandor E."/>
            <person name="Sanguinetti M."/>
            <person name="Schuetze T."/>
            <person name="Sepcic K."/>
            <person name="Shelest E."/>
            <person name="Sherlock G."/>
            <person name="Sophianopoulou V."/>
            <person name="Squina F.M."/>
            <person name="Sun H."/>
            <person name="Susca A."/>
            <person name="Todd R.B."/>
            <person name="Tsang A."/>
            <person name="Unkles S.E."/>
            <person name="van de Wiele N."/>
            <person name="van Rossen-Uffink D."/>
            <person name="Oliveira J.V."/>
            <person name="Vesth T.C."/>
            <person name="Visser J."/>
            <person name="Yu J.-H."/>
            <person name="Zhou M."/>
            <person name="Andersen M.R."/>
            <person name="Archer D.B."/>
            <person name="Baker S.E."/>
            <person name="Benoit I."/>
            <person name="Brakhage A.A."/>
            <person name="Braus G.H."/>
            <person name="Fischer R."/>
            <person name="Frisvad J.C."/>
            <person name="Goldman G.H."/>
            <person name="Houbraken J."/>
            <person name="Oakley B."/>
            <person name="Pocsi I."/>
            <person name="Scazzocchio C."/>
            <person name="Seiboth B."/>
            <person name="vanKuyk P.A."/>
            <person name="Wortman J."/>
            <person name="Dyer P.S."/>
            <person name="Grigoriev I.V."/>
        </authorList>
    </citation>
    <scope>NUCLEOTIDE SEQUENCE [LARGE SCALE GENOMIC DNA]</scope>
    <source>
        <strain evidence="13">ITEM 5010</strain>
    </source>
</reference>
<dbReference type="EMBL" id="KV907495">
    <property type="protein sequence ID" value="OOF99139.1"/>
    <property type="molecule type" value="Genomic_DNA"/>
</dbReference>
<evidence type="ECO:0000256" key="4">
    <source>
        <dbReference type="ARBA" id="ARBA00022741"/>
    </source>
</evidence>
<evidence type="ECO:0000313" key="13">
    <source>
        <dbReference type="Proteomes" id="UP000188318"/>
    </source>
</evidence>
<evidence type="ECO:0000313" key="12">
    <source>
        <dbReference type="EMBL" id="OOF99139.1"/>
    </source>
</evidence>
<dbReference type="InterPro" id="IPR011009">
    <property type="entry name" value="Kinase-like_dom_sf"/>
</dbReference>
<dbReference type="InterPro" id="IPR051334">
    <property type="entry name" value="SRPK"/>
</dbReference>
<feature type="signal peptide" evidence="10">
    <location>
        <begin position="1"/>
        <end position="40"/>
    </location>
</feature>
<dbReference type="PANTHER" id="PTHR47634">
    <property type="entry name" value="PROTEIN KINASE DOMAIN-CONTAINING PROTEIN-RELATED"/>
    <property type="match status" value="1"/>
</dbReference>
<evidence type="ECO:0000256" key="2">
    <source>
        <dbReference type="ARBA" id="ARBA00022527"/>
    </source>
</evidence>
<keyword evidence="5" id="KW-0418">Kinase</keyword>
<comment type="catalytic activity">
    <reaction evidence="8">
        <text>L-seryl-[protein] + ATP = O-phospho-L-seryl-[protein] + ADP + H(+)</text>
        <dbReference type="Rhea" id="RHEA:17989"/>
        <dbReference type="Rhea" id="RHEA-COMP:9863"/>
        <dbReference type="Rhea" id="RHEA-COMP:11604"/>
        <dbReference type="ChEBI" id="CHEBI:15378"/>
        <dbReference type="ChEBI" id="CHEBI:29999"/>
        <dbReference type="ChEBI" id="CHEBI:30616"/>
        <dbReference type="ChEBI" id="CHEBI:83421"/>
        <dbReference type="ChEBI" id="CHEBI:456216"/>
        <dbReference type="EC" id="2.7.11.1"/>
    </reaction>
</comment>
<proteinExistence type="predicted"/>
<keyword evidence="13" id="KW-1185">Reference proteome</keyword>
<evidence type="ECO:0000256" key="9">
    <source>
        <dbReference type="PROSITE-ProRule" id="PRU10141"/>
    </source>
</evidence>
<accession>A0A1R3RXB9</accession>
<evidence type="ECO:0000256" key="10">
    <source>
        <dbReference type="SAM" id="SignalP"/>
    </source>
</evidence>
<protein>
    <recommendedName>
        <fullName evidence="1">non-specific serine/threonine protein kinase</fullName>
        <ecNumber evidence="1">2.7.11.1</ecNumber>
    </recommendedName>
</protein>
<keyword evidence="2" id="KW-0723">Serine/threonine-protein kinase</keyword>
<dbReference type="PROSITE" id="PS00107">
    <property type="entry name" value="PROTEIN_KINASE_ATP"/>
    <property type="match status" value="1"/>
</dbReference>
<keyword evidence="10" id="KW-0732">Signal</keyword>
<name>A0A1R3RXB9_ASPC5</name>
<evidence type="ECO:0000256" key="7">
    <source>
        <dbReference type="ARBA" id="ARBA00047899"/>
    </source>
</evidence>
<keyword evidence="6 9" id="KW-0067">ATP-binding</keyword>
<dbReference type="InterPro" id="IPR000719">
    <property type="entry name" value="Prot_kinase_dom"/>
</dbReference>